<gene>
    <name evidence="4" type="ordered locus">Tfu_1321</name>
</gene>
<feature type="signal peptide" evidence="2">
    <location>
        <begin position="1"/>
        <end position="24"/>
    </location>
</feature>
<proteinExistence type="predicted"/>
<feature type="compositionally biased region" description="Low complexity" evidence="1">
    <location>
        <begin position="27"/>
        <end position="49"/>
    </location>
</feature>
<organism evidence="4">
    <name type="scientific">Thermobifida fusca (strain YX)</name>
    <dbReference type="NCBI Taxonomy" id="269800"/>
    <lineage>
        <taxon>Bacteria</taxon>
        <taxon>Bacillati</taxon>
        <taxon>Actinomycetota</taxon>
        <taxon>Actinomycetes</taxon>
        <taxon>Streptosporangiales</taxon>
        <taxon>Nocardiopsidaceae</taxon>
        <taxon>Thermobifida</taxon>
    </lineage>
</organism>
<keyword evidence="2" id="KW-0732">Signal</keyword>
<dbReference type="EMBL" id="CP000088">
    <property type="protein sequence ID" value="AAZ55359.1"/>
    <property type="molecule type" value="Genomic_DNA"/>
</dbReference>
<reference evidence="4" key="1">
    <citation type="submission" date="2005-07" db="EMBL/GenBank/DDBJ databases">
        <title>Complete sequence of Thermobifida fusca YX.</title>
        <authorList>
            <consortium name="US DOE Joint Genome Institute"/>
            <person name="Copeland A."/>
            <person name="Lucas S."/>
            <person name="Lapidus A."/>
            <person name="Barry K."/>
            <person name="Detter J.C."/>
            <person name="Glavina T."/>
            <person name="Hammon N."/>
            <person name="Israni S."/>
            <person name="Pitluck S."/>
            <person name="Di Bartolo G."/>
            <person name="Chain P."/>
            <person name="Schmutz J."/>
            <person name="Larimer F."/>
            <person name="Land M."/>
            <person name="Lykidis A."/>
            <person name="Richardson P."/>
        </authorList>
    </citation>
    <scope>NUCLEOTIDE SEQUENCE</scope>
    <source>
        <strain evidence="4">YX</strain>
    </source>
</reference>
<dbReference type="HOGENOM" id="CLU_1102146_0_0_11"/>
<evidence type="ECO:0000313" key="4">
    <source>
        <dbReference type="EMBL" id="AAZ55359.1"/>
    </source>
</evidence>
<feature type="region of interest" description="Disordered" evidence="1">
    <location>
        <begin position="27"/>
        <end position="54"/>
    </location>
</feature>
<dbReference type="STRING" id="269800.Tfu_1321"/>
<evidence type="ECO:0000256" key="1">
    <source>
        <dbReference type="SAM" id="MobiDB-lite"/>
    </source>
</evidence>
<dbReference type="Pfam" id="PF26526">
    <property type="entry name" value="DUF8175"/>
    <property type="match status" value="1"/>
</dbReference>
<feature type="chain" id="PRO_5038703667" description="DUF8175 domain-containing protein" evidence="2">
    <location>
        <begin position="25"/>
        <end position="228"/>
    </location>
</feature>
<evidence type="ECO:0000256" key="2">
    <source>
        <dbReference type="SAM" id="SignalP"/>
    </source>
</evidence>
<feature type="domain" description="DUF8175" evidence="3">
    <location>
        <begin position="34"/>
        <end position="224"/>
    </location>
</feature>
<accession>Q47QB0</accession>
<dbReference type="InterPro" id="IPR058488">
    <property type="entry name" value="DUF8175"/>
</dbReference>
<protein>
    <recommendedName>
        <fullName evidence="3">DUF8175 domain-containing protein</fullName>
    </recommendedName>
</protein>
<name>Q47QB0_THEFY</name>
<sequence length="228" mass="24122">MTQKRMFFAAGTVAVLAAAGIGYLAGSTTSPSEQSAPPAAVSPSAEPTSGTTDQSAYQAVFDRDDLTWKLHSGSVEIPFSRAHGPRVTEGGWSRGFARTPQGAVLAAIHIIFQTNGGGVPRAAQEAALAEQVVGAEADHYIERSLASAGPAEGVGRIVLEGYRIVSYTEHAAKVEFTTAAVKEQVERAGTTVDVVWQDGDWRMVAPSLETLEGFRVLDSLDGFIEFPR</sequence>
<dbReference type="eggNOG" id="ENOG5032EK3">
    <property type="taxonomic scope" value="Bacteria"/>
</dbReference>
<dbReference type="KEGG" id="tfu:Tfu_1321"/>
<dbReference type="AlphaFoldDB" id="Q47QB0"/>
<evidence type="ECO:0000259" key="3">
    <source>
        <dbReference type="Pfam" id="PF26526"/>
    </source>
</evidence>